<dbReference type="PRINTS" id="PR00415">
    <property type="entry name" value="ACONITASE"/>
</dbReference>
<keyword evidence="7" id="KW-0479">Metal-binding</keyword>
<name>W0F5S5_9BACT</name>
<dbReference type="CDD" id="cd01584">
    <property type="entry name" value="AcnA_Mitochondrial"/>
    <property type="match status" value="1"/>
</dbReference>
<keyword evidence="6" id="KW-0816">Tricarboxylic acid cycle</keyword>
<dbReference type="RefSeq" id="WP_008588517.1">
    <property type="nucleotide sequence ID" value="NZ_CP007035.1"/>
</dbReference>
<evidence type="ECO:0000256" key="8">
    <source>
        <dbReference type="ARBA" id="ARBA00022946"/>
    </source>
</evidence>
<dbReference type="InterPro" id="IPR050926">
    <property type="entry name" value="Aconitase/IPM_isomerase"/>
</dbReference>
<dbReference type="PANTHER" id="PTHR43160:SF3">
    <property type="entry name" value="ACONITATE HYDRATASE, MITOCHONDRIAL"/>
    <property type="match status" value="1"/>
</dbReference>
<keyword evidence="8" id="KW-0809">Transit peptide</keyword>
<evidence type="ECO:0000256" key="9">
    <source>
        <dbReference type="ARBA" id="ARBA00023004"/>
    </source>
</evidence>
<evidence type="ECO:0000256" key="13">
    <source>
        <dbReference type="ARBA" id="ARBA00029682"/>
    </source>
</evidence>
<dbReference type="KEGG" id="nso:NIASO_19885"/>
<dbReference type="AlphaFoldDB" id="W0F5S5"/>
<dbReference type="PROSITE" id="PS01244">
    <property type="entry name" value="ACONITASE_2"/>
    <property type="match status" value="1"/>
</dbReference>
<dbReference type="eggNOG" id="COG1048">
    <property type="taxonomic scope" value="Bacteria"/>
</dbReference>
<dbReference type="GO" id="GO:0006099">
    <property type="term" value="P:tricarboxylic acid cycle"/>
    <property type="evidence" value="ECO:0007669"/>
    <property type="project" value="UniProtKB-UniPathway"/>
</dbReference>
<proteinExistence type="inferred from homology"/>
<organism evidence="18 19">
    <name type="scientific">Niabella soli DSM 19437</name>
    <dbReference type="NCBI Taxonomy" id="929713"/>
    <lineage>
        <taxon>Bacteria</taxon>
        <taxon>Pseudomonadati</taxon>
        <taxon>Bacteroidota</taxon>
        <taxon>Chitinophagia</taxon>
        <taxon>Chitinophagales</taxon>
        <taxon>Chitinophagaceae</taxon>
        <taxon>Niabella</taxon>
    </lineage>
</organism>
<evidence type="ECO:0000256" key="2">
    <source>
        <dbReference type="ARBA" id="ARBA00004717"/>
    </source>
</evidence>
<keyword evidence="11" id="KW-0456">Lyase</keyword>
<evidence type="ECO:0000256" key="10">
    <source>
        <dbReference type="ARBA" id="ARBA00023014"/>
    </source>
</evidence>
<dbReference type="InterPro" id="IPR006248">
    <property type="entry name" value="Aconitase_mito-like"/>
</dbReference>
<accession>W0F5S5</accession>
<evidence type="ECO:0000256" key="12">
    <source>
        <dbReference type="ARBA" id="ARBA00023501"/>
    </source>
</evidence>
<dbReference type="FunFam" id="3.40.1060.10:FF:000001">
    <property type="entry name" value="Aconitate hydratase, mitochondrial"/>
    <property type="match status" value="1"/>
</dbReference>
<dbReference type="InterPro" id="IPR015932">
    <property type="entry name" value="Aconitase_dom2"/>
</dbReference>
<dbReference type="Gene3D" id="3.30.499.10">
    <property type="entry name" value="Aconitase, domain 3"/>
    <property type="match status" value="2"/>
</dbReference>
<sequence length="757" mass="81610">MAFDIDLIQRAYAGFAAKVNEARKLVNKPLTYTEKVLYAHLSAPATKAYQRGVDYVDFAPDRVAMQDATAQMALLQFMQAGRDKVAVPSTVHCDHLIMAQTGAGKDLAIAKQESSEVFDFLSSVSNKYGIGFWRPGAGIIHQVVLENYAFPGGMMIGTDSHTVNAGGLGMIAIGVGGADACDVMSGLPWELKMPKLIGIKLTGKLNGWTAAKDVILKVAGILTVKGGTGCIVEYFGEGAQSLSCTGKGTICNMGAEIGATTSTFAYDDSMSRYLKATGREDVAAAADAIKDQLTADPEVYANPEQYFDQVIEINLSELEPHLNGPFTPDLATPISKMKEVAKANEWPTKVEVGLIGSCTNSSYEDIGRAVSLAKQVAEKGLKTKAEFTITPGSEQVRYTIERDGFLDTFASIGATVFANACGPCIGMWNRVGADKQEKNTIVHSFNRNFAKRADGNPNTYAFVASPELVTALAIAGDLTFNPLTDTLVNEKGETVKLDPPTGDELPAKGFSVDDPGYQAPAADGSGVEVKVAPDSKRLQLLDPFPAWEGTDLKGLKLLIKAKGKCTTDHISMAGPWLKFRGHLDNISNNLLIGAVNFFNDKTDSVKNQLTSEYGPVPATQRAYKAQGVGTLIVGDENYGEGSSREHAAMEPRHLGARAVLVKSFARIHETNLKKQGMLALTFVNKEDYDKIQEDDTIDIIGLTEFAPDKPLTIVLHHQDGSTESFPVNHSYNAQQIEWFKAGAALNIIRREFAAKQQ</sequence>
<dbReference type="InterPro" id="IPR036008">
    <property type="entry name" value="Aconitase_4Fe-4S_dom"/>
</dbReference>
<comment type="catalytic activity">
    <reaction evidence="12">
        <text>citrate = D-threo-isocitrate</text>
        <dbReference type="Rhea" id="RHEA:10336"/>
        <dbReference type="ChEBI" id="CHEBI:15562"/>
        <dbReference type="ChEBI" id="CHEBI:16947"/>
        <dbReference type="EC" id="4.2.1.3"/>
    </reaction>
</comment>
<dbReference type="InterPro" id="IPR015931">
    <property type="entry name" value="Acnase/IPM_dHydase_lsu_aba_1/3"/>
</dbReference>
<dbReference type="NCBIfam" id="TIGR01340">
    <property type="entry name" value="aconitase_mito"/>
    <property type="match status" value="1"/>
</dbReference>
<dbReference type="EC" id="4.2.1.3" evidence="4"/>
<dbReference type="FunFam" id="3.30.499.10:FF:000003">
    <property type="entry name" value="Aconitate hydratase, mitochondrial"/>
    <property type="match status" value="1"/>
</dbReference>
<evidence type="ECO:0000256" key="5">
    <source>
        <dbReference type="ARBA" id="ARBA00019378"/>
    </source>
</evidence>
<dbReference type="FunFam" id="3.30.499.10:FF:000004">
    <property type="entry name" value="Aconitate hydratase, mitochondrial"/>
    <property type="match status" value="1"/>
</dbReference>
<reference evidence="18 19" key="1">
    <citation type="submission" date="2013-12" db="EMBL/GenBank/DDBJ databases">
        <authorList>
            <consortium name="DOE Joint Genome Institute"/>
            <person name="Eisen J."/>
            <person name="Huntemann M."/>
            <person name="Han J."/>
            <person name="Chen A."/>
            <person name="Kyrpides N."/>
            <person name="Mavromatis K."/>
            <person name="Markowitz V."/>
            <person name="Palaniappan K."/>
            <person name="Ivanova N."/>
            <person name="Schaumberg A."/>
            <person name="Pati A."/>
            <person name="Liolios K."/>
            <person name="Nordberg H.P."/>
            <person name="Cantor M.N."/>
            <person name="Hua S.X."/>
            <person name="Woyke T."/>
        </authorList>
    </citation>
    <scope>NUCLEOTIDE SEQUENCE [LARGE SCALE GENOMIC DNA]</scope>
    <source>
        <strain evidence="19">DSM 19437</strain>
    </source>
</reference>
<comment type="pathway">
    <text evidence="2">Carbohydrate metabolism; tricarboxylic acid cycle; isocitrate from oxaloacetate: step 2/2.</text>
</comment>
<dbReference type="Gene3D" id="3.20.19.10">
    <property type="entry name" value="Aconitase, domain 4"/>
    <property type="match status" value="1"/>
</dbReference>
<evidence type="ECO:0000259" key="17">
    <source>
        <dbReference type="Pfam" id="PF00694"/>
    </source>
</evidence>
<dbReference type="Pfam" id="PF00330">
    <property type="entry name" value="Aconitase"/>
    <property type="match status" value="1"/>
</dbReference>
<evidence type="ECO:0000256" key="1">
    <source>
        <dbReference type="ARBA" id="ARBA00001966"/>
    </source>
</evidence>
<dbReference type="Proteomes" id="UP000003586">
    <property type="component" value="Chromosome"/>
</dbReference>
<evidence type="ECO:0000256" key="3">
    <source>
        <dbReference type="ARBA" id="ARBA00007185"/>
    </source>
</evidence>
<dbReference type="InterPro" id="IPR015928">
    <property type="entry name" value="Aconitase/3IPM_dehydase_swvl"/>
</dbReference>
<evidence type="ECO:0000256" key="6">
    <source>
        <dbReference type="ARBA" id="ARBA00022532"/>
    </source>
</evidence>
<dbReference type="UniPathway" id="UPA00223">
    <property type="reaction ID" value="UER00718"/>
</dbReference>
<evidence type="ECO:0000256" key="14">
    <source>
        <dbReference type="ARBA" id="ARBA00031081"/>
    </source>
</evidence>
<feature type="domain" description="Aconitase A/isopropylmalate dehydratase small subunit swivel" evidence="17">
    <location>
        <begin position="557"/>
        <end position="684"/>
    </location>
</feature>
<dbReference type="GO" id="GO:0046872">
    <property type="term" value="F:metal ion binding"/>
    <property type="evidence" value="ECO:0007669"/>
    <property type="project" value="UniProtKB-KW"/>
</dbReference>
<dbReference type="STRING" id="929713.NIASO_19885"/>
<evidence type="ECO:0000256" key="11">
    <source>
        <dbReference type="ARBA" id="ARBA00023239"/>
    </source>
</evidence>
<evidence type="ECO:0000256" key="4">
    <source>
        <dbReference type="ARBA" id="ARBA00012926"/>
    </source>
</evidence>
<evidence type="ECO:0000313" key="18">
    <source>
        <dbReference type="EMBL" id="AHF16824.1"/>
    </source>
</evidence>
<dbReference type="GO" id="GO:0005829">
    <property type="term" value="C:cytosol"/>
    <property type="evidence" value="ECO:0007669"/>
    <property type="project" value="TreeGrafter"/>
</dbReference>
<keyword evidence="10" id="KW-0411">Iron-sulfur</keyword>
<dbReference type="FunFam" id="3.20.19.10:FF:000002">
    <property type="entry name" value="Aconitate hydratase, mitochondrial"/>
    <property type="match status" value="1"/>
</dbReference>
<comment type="cofactor">
    <cofactor evidence="1">
        <name>[4Fe-4S] cluster</name>
        <dbReference type="ChEBI" id="CHEBI:49883"/>
    </cofactor>
</comment>
<dbReference type="EMBL" id="CP007035">
    <property type="protein sequence ID" value="AHF16824.1"/>
    <property type="molecule type" value="Genomic_DNA"/>
</dbReference>
<gene>
    <name evidence="18" type="ORF">NIASO_19885</name>
</gene>
<dbReference type="InterPro" id="IPR000573">
    <property type="entry name" value="AconitaseA/IPMdHydase_ssu_swvl"/>
</dbReference>
<dbReference type="SUPFAM" id="SSF53732">
    <property type="entry name" value="Aconitase iron-sulfur domain"/>
    <property type="match status" value="1"/>
</dbReference>
<comment type="similarity">
    <text evidence="3">Belongs to the aconitase/IPM isomerase family.</text>
</comment>
<evidence type="ECO:0000256" key="15">
    <source>
        <dbReference type="ARBA" id="ARBA00031977"/>
    </source>
</evidence>
<dbReference type="PANTHER" id="PTHR43160">
    <property type="entry name" value="ACONITATE HYDRATASE B"/>
    <property type="match status" value="1"/>
</dbReference>
<keyword evidence="9" id="KW-0408">Iron</keyword>
<dbReference type="NCBIfam" id="NF005558">
    <property type="entry name" value="PRK07229.1"/>
    <property type="match status" value="1"/>
</dbReference>
<evidence type="ECO:0000256" key="7">
    <source>
        <dbReference type="ARBA" id="ARBA00022723"/>
    </source>
</evidence>
<dbReference type="SUPFAM" id="SSF52016">
    <property type="entry name" value="LeuD/IlvD-like"/>
    <property type="match status" value="1"/>
</dbReference>
<dbReference type="HOGENOM" id="CLU_006714_2_2_10"/>
<evidence type="ECO:0000313" key="19">
    <source>
        <dbReference type="Proteomes" id="UP000003586"/>
    </source>
</evidence>
<feature type="domain" description="Aconitase/3-isopropylmalate dehydratase large subunit alpha/beta/alpha" evidence="16">
    <location>
        <begin position="34"/>
        <end position="476"/>
    </location>
</feature>
<evidence type="ECO:0000259" key="16">
    <source>
        <dbReference type="Pfam" id="PF00330"/>
    </source>
</evidence>
<dbReference type="InterPro" id="IPR018136">
    <property type="entry name" value="Aconitase_4Fe-4S_BS"/>
</dbReference>
<dbReference type="Gene3D" id="3.40.1060.10">
    <property type="entry name" value="Aconitase, Domain 2"/>
    <property type="match status" value="1"/>
</dbReference>
<dbReference type="GO" id="GO:0003994">
    <property type="term" value="F:aconitate hydratase activity"/>
    <property type="evidence" value="ECO:0007669"/>
    <property type="project" value="UniProtKB-EC"/>
</dbReference>
<dbReference type="InterPro" id="IPR001030">
    <property type="entry name" value="Acoase/IPM_deHydtase_lsu_aba"/>
</dbReference>
<dbReference type="OrthoDB" id="9764318at2"/>
<keyword evidence="19" id="KW-1185">Reference proteome</keyword>
<dbReference type="Pfam" id="PF00694">
    <property type="entry name" value="Aconitase_C"/>
    <property type="match status" value="1"/>
</dbReference>
<dbReference type="PROSITE" id="PS00450">
    <property type="entry name" value="ACONITASE_1"/>
    <property type="match status" value="1"/>
</dbReference>
<protein>
    <recommendedName>
        <fullName evidence="5">Aconitate hydratase A</fullName>
        <ecNumber evidence="4">4.2.1.3</ecNumber>
    </recommendedName>
    <alternativeName>
        <fullName evidence="13">Citrate hydro-lyase</fullName>
    </alternativeName>
    <alternativeName>
        <fullName evidence="15">Iron-responsive protein-like</fullName>
    </alternativeName>
    <alternativeName>
        <fullName evidence="14">RNA-binding protein</fullName>
    </alternativeName>
</protein>
<dbReference type="GO" id="GO:0051539">
    <property type="term" value="F:4 iron, 4 sulfur cluster binding"/>
    <property type="evidence" value="ECO:0007669"/>
    <property type="project" value="InterPro"/>
</dbReference>